<dbReference type="AlphaFoldDB" id="K1L0R2"/>
<dbReference type="InterPro" id="IPR046024">
    <property type="entry name" value="DUF5982"/>
</dbReference>
<feature type="domain" description="Bacterial surface antigen (D15)" evidence="3">
    <location>
        <begin position="299"/>
        <end position="510"/>
    </location>
</feature>
<reference evidence="5 6" key="1">
    <citation type="journal article" date="2012" name="J. Bacteriol.">
        <title>Draft Genome Sequence of Cecembia lonarensis Strain LW9T, Isolated from Lonar Lake, a Haloalkaline Lake in India.</title>
        <authorList>
            <person name="Shivaji S."/>
            <person name="Ara S."/>
            <person name="Singh A."/>
            <person name="Pinnaka A.K."/>
        </authorList>
    </citation>
    <scope>NUCLEOTIDE SEQUENCE [LARGE SCALE GENOMIC DNA]</scope>
    <source>
        <strain evidence="5 6">LW9</strain>
    </source>
</reference>
<name>K1L0R2_CECL9</name>
<dbReference type="NCBIfam" id="NF047779">
    <property type="entry name" value="Omp85_fam"/>
    <property type="match status" value="1"/>
</dbReference>
<sequence length="510" mass="58454">MFSLLLPKKMRHSLLSIIFLILSFQVFAQNLPTSSRFEDHKNAHRLSILDTLTLPFEISKDKQLSKEDILNKKEGFFVTGLPRFEFDPIRGFGIGGNVFLFQNKTEEDPFFYYTPYRYSVNTEFFVFENGRIKAAVNLDVPYVFGSKWRLRVDAVLWEDPNAQYWGIGRESLNRLQFADKSEGADGPIRQFNRVNAYEDNLKIAVPGNGGRLQTDTHFNQFIQKEKLFNLLGERVEMGGKLRIMFGYEMLFTAFEDYTGRIAEEAFLADGTAVEAIQRPTLANIQKNDGTWERFNLAGFDDRFQFTSMLAGALIYDTRDLEPDPSKGVFLQYSHEYSAPWIGSEFNFNKFMVQGQFIHTFHRWKNDRNRLTFAGLAAFGHIFGPKINFIEMWDLSSQAEAGGILVLGGGRSLRGYREARFLAPTVGLVNLEMRARLHDFNAFNQHFALGITPFYDFGTVWEGLSDVQLNNFRGAPGVGGRIAWNQSTILRLDYAQSREGGQFFFGFGHIF</sequence>
<feature type="domain" description="DUF5982" evidence="4">
    <location>
        <begin position="54"/>
        <end position="117"/>
    </location>
</feature>
<proteinExistence type="predicted"/>
<dbReference type="Gene3D" id="2.40.160.50">
    <property type="entry name" value="membrane protein fhac: a member of the omp85/tpsb transporter family"/>
    <property type="match status" value="1"/>
</dbReference>
<dbReference type="Proteomes" id="UP000004478">
    <property type="component" value="Unassembled WGS sequence"/>
</dbReference>
<dbReference type="GO" id="GO:0019867">
    <property type="term" value="C:outer membrane"/>
    <property type="evidence" value="ECO:0007669"/>
    <property type="project" value="InterPro"/>
</dbReference>
<gene>
    <name evidence="5" type="ORF">B879_03040</name>
</gene>
<keyword evidence="2" id="KW-0472">Membrane</keyword>
<dbReference type="PANTHER" id="PTHR34597:SF3">
    <property type="entry name" value="OUTER MEMBRANE TRANSPORTER CDIB"/>
    <property type="match status" value="1"/>
</dbReference>
<evidence type="ECO:0000259" key="4">
    <source>
        <dbReference type="Pfam" id="PF19412"/>
    </source>
</evidence>
<dbReference type="InterPro" id="IPR051544">
    <property type="entry name" value="TPS_OM_transporter"/>
</dbReference>
<evidence type="ECO:0000259" key="3">
    <source>
        <dbReference type="Pfam" id="PF01103"/>
    </source>
</evidence>
<evidence type="ECO:0000313" key="5">
    <source>
        <dbReference type="EMBL" id="EKB48356.1"/>
    </source>
</evidence>
<dbReference type="GO" id="GO:0046819">
    <property type="term" value="P:protein secretion by the type V secretion system"/>
    <property type="evidence" value="ECO:0007669"/>
    <property type="project" value="TreeGrafter"/>
</dbReference>
<dbReference type="GO" id="GO:0098046">
    <property type="term" value="C:type V protein secretion system complex"/>
    <property type="evidence" value="ECO:0007669"/>
    <property type="project" value="TreeGrafter"/>
</dbReference>
<evidence type="ECO:0000256" key="1">
    <source>
        <dbReference type="ARBA" id="ARBA00004370"/>
    </source>
</evidence>
<dbReference type="PANTHER" id="PTHR34597">
    <property type="entry name" value="SLR1661 PROTEIN"/>
    <property type="match status" value="1"/>
</dbReference>
<keyword evidence="6" id="KW-1185">Reference proteome</keyword>
<dbReference type="InterPro" id="IPR000184">
    <property type="entry name" value="Bac_surfAg_D15"/>
</dbReference>
<comment type="subcellular location">
    <subcellularLocation>
        <location evidence="1">Membrane</location>
    </subcellularLocation>
</comment>
<dbReference type="EMBL" id="AMGM01000056">
    <property type="protein sequence ID" value="EKB48356.1"/>
    <property type="molecule type" value="Genomic_DNA"/>
</dbReference>
<evidence type="ECO:0000313" key="6">
    <source>
        <dbReference type="Proteomes" id="UP000004478"/>
    </source>
</evidence>
<evidence type="ECO:0000256" key="2">
    <source>
        <dbReference type="ARBA" id="ARBA00023136"/>
    </source>
</evidence>
<dbReference type="Pfam" id="PF01103">
    <property type="entry name" value="Omp85"/>
    <property type="match status" value="1"/>
</dbReference>
<dbReference type="Pfam" id="PF19412">
    <property type="entry name" value="DUF5982"/>
    <property type="match status" value="1"/>
</dbReference>
<accession>K1L0R2</accession>
<protein>
    <submittedName>
        <fullName evidence="5">Outer membrane protein/protective antigen OMA87</fullName>
    </submittedName>
</protein>
<organism evidence="5 6">
    <name type="scientific">Cecembia lonarensis (strain CCUG 58316 / KCTC 22772 / LW9)</name>
    <dbReference type="NCBI Taxonomy" id="1225176"/>
    <lineage>
        <taxon>Bacteria</taxon>
        <taxon>Pseudomonadati</taxon>
        <taxon>Bacteroidota</taxon>
        <taxon>Cytophagia</taxon>
        <taxon>Cytophagales</taxon>
        <taxon>Cyclobacteriaceae</taxon>
        <taxon>Cecembia</taxon>
    </lineage>
</organism>
<dbReference type="GO" id="GO:0008320">
    <property type="term" value="F:protein transmembrane transporter activity"/>
    <property type="evidence" value="ECO:0007669"/>
    <property type="project" value="TreeGrafter"/>
</dbReference>
<comment type="caution">
    <text evidence="5">The sequence shown here is derived from an EMBL/GenBank/DDBJ whole genome shotgun (WGS) entry which is preliminary data.</text>
</comment>